<evidence type="ECO:0000256" key="3">
    <source>
        <dbReference type="ARBA" id="ARBA00022475"/>
    </source>
</evidence>
<comment type="similarity">
    <text evidence="2">Belongs to the DoxX family.</text>
</comment>
<evidence type="ECO:0000256" key="5">
    <source>
        <dbReference type="ARBA" id="ARBA00022989"/>
    </source>
</evidence>
<keyword evidence="3" id="KW-1003">Cell membrane</keyword>
<feature type="transmembrane region" description="Helical" evidence="7">
    <location>
        <begin position="168"/>
        <end position="185"/>
    </location>
</feature>
<dbReference type="EMBL" id="FZMO01000545">
    <property type="protein sequence ID" value="SNQ51680.1"/>
    <property type="molecule type" value="Genomic_DNA"/>
</dbReference>
<keyword evidence="9" id="KW-1185">Reference proteome</keyword>
<evidence type="ECO:0000256" key="4">
    <source>
        <dbReference type="ARBA" id="ARBA00022692"/>
    </source>
</evidence>
<sequence length="225" mass="22841">MDSLGIVVADARGGSPADRLVRVAGRVLSVVAPGVGHGTIGGTGDSAITPSSHERADEVRRRPATTGVDLGLLLLRATIGAIMFAHGTRKLFGWFGGEGLDSTAAFFAKVGYPASKAFAVIAALSETLGGIGLALGLLTPLATAAILGTMINAMAIRWDGAFFAPKGIEYEILIAMVAVALALTGPGRHSVDDRLPVLRSHRLDVGAGAVILGGATAAIVLLIRG</sequence>
<proteinExistence type="inferred from homology"/>
<name>A0A2I2L194_9ACTN</name>
<keyword evidence="4 7" id="KW-0812">Transmembrane</keyword>
<dbReference type="InterPro" id="IPR032808">
    <property type="entry name" value="DoxX"/>
</dbReference>
<gene>
    <name evidence="8" type="ORF">FRACA_780037</name>
</gene>
<evidence type="ECO:0000256" key="6">
    <source>
        <dbReference type="ARBA" id="ARBA00023136"/>
    </source>
</evidence>
<dbReference type="InterPro" id="IPR051907">
    <property type="entry name" value="DoxX-like_oxidoreductase"/>
</dbReference>
<protein>
    <submittedName>
        <fullName evidence="8">Putative membrane protein</fullName>
    </submittedName>
</protein>
<evidence type="ECO:0000313" key="8">
    <source>
        <dbReference type="EMBL" id="SNQ51680.1"/>
    </source>
</evidence>
<evidence type="ECO:0000313" key="9">
    <source>
        <dbReference type="Proteomes" id="UP000234331"/>
    </source>
</evidence>
<dbReference type="PANTHER" id="PTHR33452">
    <property type="entry name" value="OXIDOREDUCTASE CATD-RELATED"/>
    <property type="match status" value="1"/>
</dbReference>
<dbReference type="PANTHER" id="PTHR33452:SF1">
    <property type="entry name" value="INNER MEMBRANE PROTEIN YPHA-RELATED"/>
    <property type="match status" value="1"/>
</dbReference>
<evidence type="ECO:0000256" key="1">
    <source>
        <dbReference type="ARBA" id="ARBA00004651"/>
    </source>
</evidence>
<organism evidence="8 9">
    <name type="scientific">Frankia canadensis</name>
    <dbReference type="NCBI Taxonomy" id="1836972"/>
    <lineage>
        <taxon>Bacteria</taxon>
        <taxon>Bacillati</taxon>
        <taxon>Actinomycetota</taxon>
        <taxon>Actinomycetes</taxon>
        <taxon>Frankiales</taxon>
        <taxon>Frankiaceae</taxon>
        <taxon>Frankia</taxon>
    </lineage>
</organism>
<dbReference type="AlphaFoldDB" id="A0A2I2L194"/>
<feature type="transmembrane region" description="Helical" evidence="7">
    <location>
        <begin position="70"/>
        <end position="87"/>
    </location>
</feature>
<feature type="transmembrane region" description="Helical" evidence="7">
    <location>
        <begin position="133"/>
        <end position="156"/>
    </location>
</feature>
<dbReference type="OrthoDB" id="346004at2"/>
<comment type="subcellular location">
    <subcellularLocation>
        <location evidence="1">Cell membrane</location>
        <topology evidence="1">Multi-pass membrane protein</topology>
    </subcellularLocation>
</comment>
<dbReference type="GO" id="GO:0005886">
    <property type="term" value="C:plasma membrane"/>
    <property type="evidence" value="ECO:0007669"/>
    <property type="project" value="UniProtKB-SubCell"/>
</dbReference>
<keyword evidence="6 7" id="KW-0472">Membrane</keyword>
<dbReference type="Pfam" id="PF07681">
    <property type="entry name" value="DoxX"/>
    <property type="match status" value="1"/>
</dbReference>
<dbReference type="Proteomes" id="UP000234331">
    <property type="component" value="Unassembled WGS sequence"/>
</dbReference>
<evidence type="ECO:0000256" key="7">
    <source>
        <dbReference type="SAM" id="Phobius"/>
    </source>
</evidence>
<reference evidence="8 9" key="1">
    <citation type="submission" date="2017-06" db="EMBL/GenBank/DDBJ databases">
        <authorList>
            <person name="Kim H.J."/>
            <person name="Triplett B.A."/>
        </authorList>
    </citation>
    <scope>NUCLEOTIDE SEQUENCE [LARGE SCALE GENOMIC DNA]</scope>
    <source>
        <strain evidence="8">FRACA_ARgP5</strain>
    </source>
</reference>
<accession>A0A2I2L194</accession>
<feature type="transmembrane region" description="Helical" evidence="7">
    <location>
        <begin position="205"/>
        <end position="223"/>
    </location>
</feature>
<evidence type="ECO:0000256" key="2">
    <source>
        <dbReference type="ARBA" id="ARBA00006679"/>
    </source>
</evidence>
<keyword evidence="5 7" id="KW-1133">Transmembrane helix</keyword>